<keyword evidence="2" id="KW-1185">Reference proteome</keyword>
<gene>
    <name evidence="1" type="ORF">G2W53_031745</name>
</gene>
<proteinExistence type="predicted"/>
<name>A0A834WB58_9FABA</name>
<comment type="caution">
    <text evidence="1">The sequence shown here is derived from an EMBL/GenBank/DDBJ whole genome shotgun (WGS) entry which is preliminary data.</text>
</comment>
<reference evidence="1" key="1">
    <citation type="submission" date="2020-09" db="EMBL/GenBank/DDBJ databases">
        <title>Genome-Enabled Discovery of Anthraquinone Biosynthesis in Senna tora.</title>
        <authorList>
            <person name="Kang S.-H."/>
            <person name="Pandey R.P."/>
            <person name="Lee C.-M."/>
            <person name="Sim J.-S."/>
            <person name="Jeong J.-T."/>
            <person name="Choi B.-S."/>
            <person name="Jung M."/>
            <person name="Ginzburg D."/>
            <person name="Zhao K."/>
            <person name="Won S.Y."/>
            <person name="Oh T.-J."/>
            <person name="Yu Y."/>
            <person name="Kim N.-H."/>
            <person name="Lee O.R."/>
            <person name="Lee T.-H."/>
            <person name="Bashyal P."/>
            <person name="Kim T.-S."/>
            <person name="Lee W.-H."/>
            <person name="Kawkins C."/>
            <person name="Kim C.-K."/>
            <person name="Kim J.S."/>
            <person name="Ahn B.O."/>
            <person name="Rhee S.Y."/>
            <person name="Sohng J.K."/>
        </authorList>
    </citation>
    <scope>NUCLEOTIDE SEQUENCE</scope>
    <source>
        <tissue evidence="1">Leaf</tissue>
    </source>
</reference>
<sequence length="27" mass="2810">MADGKVTISSCASLSGFLEDDLEPPLN</sequence>
<accession>A0A834WB58</accession>
<dbReference type="EMBL" id="JAAIUW010000010">
    <property type="protein sequence ID" value="KAF7810769.1"/>
    <property type="molecule type" value="Genomic_DNA"/>
</dbReference>
<dbReference type="AlphaFoldDB" id="A0A834WB58"/>
<evidence type="ECO:0000313" key="2">
    <source>
        <dbReference type="Proteomes" id="UP000634136"/>
    </source>
</evidence>
<organism evidence="1 2">
    <name type="scientific">Senna tora</name>
    <dbReference type="NCBI Taxonomy" id="362788"/>
    <lineage>
        <taxon>Eukaryota</taxon>
        <taxon>Viridiplantae</taxon>
        <taxon>Streptophyta</taxon>
        <taxon>Embryophyta</taxon>
        <taxon>Tracheophyta</taxon>
        <taxon>Spermatophyta</taxon>
        <taxon>Magnoliopsida</taxon>
        <taxon>eudicotyledons</taxon>
        <taxon>Gunneridae</taxon>
        <taxon>Pentapetalae</taxon>
        <taxon>rosids</taxon>
        <taxon>fabids</taxon>
        <taxon>Fabales</taxon>
        <taxon>Fabaceae</taxon>
        <taxon>Caesalpinioideae</taxon>
        <taxon>Cassia clade</taxon>
        <taxon>Senna</taxon>
    </lineage>
</organism>
<dbReference type="Proteomes" id="UP000634136">
    <property type="component" value="Unassembled WGS sequence"/>
</dbReference>
<evidence type="ECO:0000313" key="1">
    <source>
        <dbReference type="EMBL" id="KAF7810769.1"/>
    </source>
</evidence>
<protein>
    <submittedName>
        <fullName evidence="1">Uncharacterized protein</fullName>
    </submittedName>
</protein>